<dbReference type="EMBL" id="UGSS01000002">
    <property type="protein sequence ID" value="SUB34144.1"/>
    <property type="molecule type" value="Genomic_DNA"/>
</dbReference>
<dbReference type="GO" id="GO:0033897">
    <property type="term" value="F:ribonuclease T2 activity"/>
    <property type="evidence" value="ECO:0007669"/>
    <property type="project" value="InterPro"/>
</dbReference>
<dbReference type="InterPro" id="IPR018188">
    <property type="entry name" value="RNase_T2_His_AS_1"/>
</dbReference>
<organism evidence="4 5">
    <name type="scientific">[Pasteurella] mairii</name>
    <dbReference type="NCBI Taxonomy" id="757"/>
    <lineage>
        <taxon>Bacteria</taxon>
        <taxon>Pseudomonadati</taxon>
        <taxon>Pseudomonadota</taxon>
        <taxon>Gammaproteobacteria</taxon>
        <taxon>Pasteurellales</taxon>
        <taxon>Pasteurellaceae</taxon>
    </lineage>
</organism>
<gene>
    <name evidence="4" type="ORF">NCTC10699_01795</name>
</gene>
<dbReference type="InterPro" id="IPR036430">
    <property type="entry name" value="RNase_T2-like_sf"/>
</dbReference>
<dbReference type="OrthoDB" id="4720638at2"/>
<evidence type="ECO:0000256" key="1">
    <source>
        <dbReference type="ARBA" id="ARBA00007469"/>
    </source>
</evidence>
<dbReference type="PROSITE" id="PS00531">
    <property type="entry name" value="RNASE_T2_2"/>
    <property type="match status" value="1"/>
</dbReference>
<dbReference type="InterPro" id="IPR001568">
    <property type="entry name" value="RNase_T2-like"/>
</dbReference>
<keyword evidence="5" id="KW-1185">Reference proteome</keyword>
<sequence length="232" mass="27364">MKQKQIIQLSLFVIVFFMFLLAGWYFFAKQKEAVLVTVDRNYDYIMKNDPIGQNASAKFHYYTLVLSWSPAFCDVQRRRYGDKLPDSLALQCGNTQNFGWVIHGLWPQNQQARRVSDHPRFCQGDLPRVDQALIEEFLPDSPSAYLLQGEWEKHGACAFPDARSYFEKERELFKSLTLPDYELDTRNELFRWIRDNNPQLKHAFLGANRNELFICYGLDWRVIDCPRSRIGY</sequence>
<evidence type="ECO:0000256" key="2">
    <source>
        <dbReference type="RuleBase" id="RU004328"/>
    </source>
</evidence>
<dbReference type="GO" id="GO:0003723">
    <property type="term" value="F:RNA binding"/>
    <property type="evidence" value="ECO:0007669"/>
    <property type="project" value="InterPro"/>
</dbReference>
<dbReference type="AlphaFoldDB" id="A0A379B6G3"/>
<protein>
    <submittedName>
        <fullName evidence="4">Ribonuclease</fullName>
    </submittedName>
</protein>
<proteinExistence type="inferred from homology"/>
<accession>A0A379B6G3</accession>
<comment type="similarity">
    <text evidence="1 2">Belongs to the RNase T2 family.</text>
</comment>
<dbReference type="PROSITE" id="PS00530">
    <property type="entry name" value="RNASE_T2_1"/>
    <property type="match status" value="1"/>
</dbReference>
<keyword evidence="3" id="KW-0812">Transmembrane</keyword>
<dbReference type="Pfam" id="PF00445">
    <property type="entry name" value="Ribonuclease_T2"/>
    <property type="match status" value="1"/>
</dbReference>
<keyword evidence="3" id="KW-1133">Transmembrane helix</keyword>
<dbReference type="InterPro" id="IPR033130">
    <property type="entry name" value="RNase_T2_His_AS_2"/>
</dbReference>
<dbReference type="PANTHER" id="PTHR11240">
    <property type="entry name" value="RIBONUCLEASE T2"/>
    <property type="match status" value="1"/>
</dbReference>
<evidence type="ECO:0000313" key="5">
    <source>
        <dbReference type="Proteomes" id="UP000254280"/>
    </source>
</evidence>
<dbReference type="Proteomes" id="UP000254280">
    <property type="component" value="Unassembled WGS sequence"/>
</dbReference>
<feature type="transmembrane region" description="Helical" evidence="3">
    <location>
        <begin position="7"/>
        <end position="27"/>
    </location>
</feature>
<keyword evidence="3" id="KW-0472">Membrane</keyword>
<dbReference type="PANTHER" id="PTHR11240:SF22">
    <property type="entry name" value="RIBONUCLEASE T2"/>
    <property type="match status" value="1"/>
</dbReference>
<dbReference type="SUPFAM" id="SSF55895">
    <property type="entry name" value="Ribonuclease Rh-like"/>
    <property type="match status" value="1"/>
</dbReference>
<dbReference type="GO" id="GO:0006401">
    <property type="term" value="P:RNA catabolic process"/>
    <property type="evidence" value="ECO:0007669"/>
    <property type="project" value="TreeGrafter"/>
</dbReference>
<name>A0A379B6G3_9PAST</name>
<evidence type="ECO:0000313" key="4">
    <source>
        <dbReference type="EMBL" id="SUB34144.1"/>
    </source>
</evidence>
<evidence type="ECO:0000256" key="3">
    <source>
        <dbReference type="SAM" id="Phobius"/>
    </source>
</evidence>
<reference evidence="4 5" key="1">
    <citation type="submission" date="2018-06" db="EMBL/GenBank/DDBJ databases">
        <authorList>
            <consortium name="Pathogen Informatics"/>
            <person name="Doyle S."/>
        </authorList>
    </citation>
    <scope>NUCLEOTIDE SEQUENCE [LARGE SCALE GENOMIC DNA]</scope>
    <source>
        <strain evidence="4 5">NCTC10699</strain>
    </source>
</reference>
<dbReference type="Gene3D" id="3.90.730.10">
    <property type="entry name" value="Ribonuclease T2-like"/>
    <property type="match status" value="1"/>
</dbReference>